<feature type="region of interest" description="Disordered" evidence="1">
    <location>
        <begin position="60"/>
        <end position="82"/>
    </location>
</feature>
<protein>
    <submittedName>
        <fullName evidence="2">Uncharacterized protein</fullName>
    </submittedName>
</protein>
<dbReference type="EMBL" id="CCSD01000056">
    <property type="protein sequence ID" value="CDZ89062.1"/>
    <property type="molecule type" value="Genomic_DNA"/>
</dbReference>
<evidence type="ECO:0000256" key="1">
    <source>
        <dbReference type="SAM" id="MobiDB-lite"/>
    </source>
</evidence>
<accession>A0A098BLI5</accession>
<name>A0A098BLI5_9NOCA</name>
<dbReference type="Proteomes" id="UP000042997">
    <property type="component" value="Unassembled WGS sequence"/>
</dbReference>
<proteinExistence type="predicted"/>
<reference evidence="2 3" key="1">
    <citation type="journal article" date="2014" name="Genome Announc.">
        <title>Draft Genome Sequence of Propane- and Butane-Oxidizing Actinobacterium Rhodococcus ruber IEGM 231.</title>
        <authorList>
            <person name="Ivshina I.B."/>
            <person name="Kuyukina M.S."/>
            <person name="Krivoruchko A.V."/>
            <person name="Barbe V."/>
            <person name="Fischer C."/>
        </authorList>
    </citation>
    <scope>NUCLEOTIDE SEQUENCE [LARGE SCALE GENOMIC DNA]</scope>
</reference>
<sequence>MFPSHPHAGTHREKPRQRICAVRAFRELFVVVAGAKIIRTLLRPPFSESQKNVRVERLQQGISNSAKRRNTRDHGGQIADHLNGGGNKLIHARHRMPATHNPNIGRRLIRKIATLNTSVHAIAVNNPRRLRESSLEIRVAILLRHVRITDDVNTLSEAISVDIDERPNQAIPQTAAERRATRETGLVDNVEHQAAMSQVGALPRRLIAVQVAPALPRELRILHDILRHIEHRSET</sequence>
<evidence type="ECO:0000313" key="2">
    <source>
        <dbReference type="EMBL" id="CDZ89062.1"/>
    </source>
</evidence>
<gene>
    <name evidence="2" type="ORF">RHRU231_450229</name>
</gene>
<evidence type="ECO:0000313" key="3">
    <source>
        <dbReference type="Proteomes" id="UP000042997"/>
    </source>
</evidence>
<organism evidence="2 3">
    <name type="scientific">Rhodococcus ruber</name>
    <dbReference type="NCBI Taxonomy" id="1830"/>
    <lineage>
        <taxon>Bacteria</taxon>
        <taxon>Bacillati</taxon>
        <taxon>Actinomycetota</taxon>
        <taxon>Actinomycetes</taxon>
        <taxon>Mycobacteriales</taxon>
        <taxon>Nocardiaceae</taxon>
        <taxon>Rhodococcus</taxon>
    </lineage>
</organism>
<dbReference type="AlphaFoldDB" id="A0A098BLI5"/>